<feature type="region of interest" description="Disordered" evidence="1">
    <location>
        <begin position="134"/>
        <end position="155"/>
    </location>
</feature>
<sequence length="203" mass="22938">MAAKPLTREEIANTEKKLDMPLDDIIKMSKNTTVKAKKHQRASNKSKKVFNNAAQERALKVRQYMDSRPFVRQGFLAQRRSKFQGNQFPFAAEAARKAAVALFRNRPMDRPVVINSNKPRAGAFKVQRRTSNGGFAMKPLQSQQQNQGEGGATMRPKTLDSLFAKMKEQRMRVPSHPNNVAPHNRNGNGGRPRVPWARGRFGN</sequence>
<proteinExistence type="predicted"/>
<accession>A0A2P2KDZ1</accession>
<evidence type="ECO:0000313" key="2">
    <source>
        <dbReference type="EMBL" id="MBX03917.1"/>
    </source>
</evidence>
<protein>
    <submittedName>
        <fullName evidence="2">Uncharacterized protein</fullName>
    </submittedName>
</protein>
<organism evidence="2">
    <name type="scientific">Rhizophora mucronata</name>
    <name type="common">Asiatic mangrove</name>
    <dbReference type="NCBI Taxonomy" id="61149"/>
    <lineage>
        <taxon>Eukaryota</taxon>
        <taxon>Viridiplantae</taxon>
        <taxon>Streptophyta</taxon>
        <taxon>Embryophyta</taxon>
        <taxon>Tracheophyta</taxon>
        <taxon>Spermatophyta</taxon>
        <taxon>Magnoliopsida</taxon>
        <taxon>eudicotyledons</taxon>
        <taxon>Gunneridae</taxon>
        <taxon>Pentapetalae</taxon>
        <taxon>rosids</taxon>
        <taxon>fabids</taxon>
        <taxon>Malpighiales</taxon>
        <taxon>Rhizophoraceae</taxon>
        <taxon>Rhizophora</taxon>
    </lineage>
</organism>
<name>A0A2P2KDZ1_RHIMU</name>
<feature type="region of interest" description="Disordered" evidence="1">
    <location>
        <begin position="171"/>
        <end position="203"/>
    </location>
</feature>
<evidence type="ECO:0000256" key="1">
    <source>
        <dbReference type="SAM" id="MobiDB-lite"/>
    </source>
</evidence>
<dbReference type="EMBL" id="GGEC01023433">
    <property type="protein sequence ID" value="MBX03917.1"/>
    <property type="molecule type" value="Transcribed_RNA"/>
</dbReference>
<dbReference type="AlphaFoldDB" id="A0A2P2KDZ1"/>
<reference evidence="2" key="1">
    <citation type="submission" date="2018-02" db="EMBL/GenBank/DDBJ databases">
        <title>Rhizophora mucronata_Transcriptome.</title>
        <authorList>
            <person name="Meera S.P."/>
            <person name="Sreeshan A."/>
            <person name="Augustine A."/>
        </authorList>
    </citation>
    <scope>NUCLEOTIDE SEQUENCE</scope>
    <source>
        <tissue evidence="2">Leaf</tissue>
    </source>
</reference>
<dbReference type="PANTHER" id="PTHR36048:SF1">
    <property type="entry name" value="RIBOSOME MATURATION FACTOR"/>
    <property type="match status" value="1"/>
</dbReference>
<dbReference type="PANTHER" id="PTHR36048">
    <property type="entry name" value="RIBOSOME MATURATION FACTOR"/>
    <property type="match status" value="1"/>
</dbReference>